<proteinExistence type="predicted"/>
<dbReference type="SUPFAM" id="SSF55040">
    <property type="entry name" value="Molybdenum cofactor biosynthesis protein C, MoaC"/>
    <property type="match status" value="1"/>
</dbReference>
<keyword evidence="3 5" id="KW-0456">Lyase</keyword>
<dbReference type="RefSeq" id="WP_115792397.1">
    <property type="nucleotide sequence ID" value="NZ_QSLN01000004.1"/>
</dbReference>
<dbReference type="OrthoDB" id="9794429at2"/>
<dbReference type="NCBIfam" id="TIGR00581">
    <property type="entry name" value="moaC"/>
    <property type="match status" value="1"/>
</dbReference>
<protein>
    <submittedName>
        <fullName evidence="5">Cyclic pyranopterin monophosphate synthase MoaC</fullName>
        <ecNumber evidence="5">4.6.1.17</ecNumber>
    </submittedName>
</protein>
<dbReference type="EC" id="4.6.1.17" evidence="5"/>
<dbReference type="GO" id="GO:0061799">
    <property type="term" value="F:cyclic pyranopterin monophosphate synthase activity"/>
    <property type="evidence" value="ECO:0007669"/>
    <property type="project" value="UniProtKB-EC"/>
</dbReference>
<dbReference type="UniPathway" id="UPA00344"/>
<dbReference type="PANTHER" id="PTHR22960:SF29">
    <property type="entry name" value="CYCLIC PYRANOPTERIN MONOPHOSPHATE SYNTHASE"/>
    <property type="match status" value="1"/>
</dbReference>
<organism evidence="5 6">
    <name type="scientific">Ammonifex thiophilus</name>
    <dbReference type="NCBI Taxonomy" id="444093"/>
    <lineage>
        <taxon>Bacteria</taxon>
        <taxon>Bacillati</taxon>
        <taxon>Bacillota</taxon>
        <taxon>Clostridia</taxon>
        <taxon>Thermoanaerobacterales</taxon>
        <taxon>Thermoanaerobacteraceae</taxon>
        <taxon>Ammonifex</taxon>
    </lineage>
</organism>
<dbReference type="Pfam" id="PF01967">
    <property type="entry name" value="MoaC"/>
    <property type="match status" value="1"/>
</dbReference>
<evidence type="ECO:0000313" key="5">
    <source>
        <dbReference type="EMBL" id="RDV83638.1"/>
    </source>
</evidence>
<accession>A0A3D8P3X7</accession>
<feature type="domain" description="Molybdopterin cofactor biosynthesis C (MoaC)" evidence="4">
    <location>
        <begin position="6"/>
        <end position="141"/>
    </location>
</feature>
<dbReference type="PANTHER" id="PTHR22960">
    <property type="entry name" value="MOLYBDOPTERIN COFACTOR SYNTHESIS PROTEIN A"/>
    <property type="match status" value="1"/>
</dbReference>
<name>A0A3D8P3X7_9THEO</name>
<evidence type="ECO:0000256" key="3">
    <source>
        <dbReference type="ARBA" id="ARBA00023239"/>
    </source>
</evidence>
<dbReference type="NCBIfam" id="NF006870">
    <property type="entry name" value="PRK09364.1"/>
    <property type="match status" value="1"/>
</dbReference>
<comment type="caution">
    <text evidence="5">The sequence shown here is derived from an EMBL/GenBank/DDBJ whole genome shotgun (WGS) entry which is preliminary data.</text>
</comment>
<dbReference type="AlphaFoldDB" id="A0A3D8P3X7"/>
<evidence type="ECO:0000256" key="1">
    <source>
        <dbReference type="ARBA" id="ARBA00005046"/>
    </source>
</evidence>
<evidence type="ECO:0000313" key="6">
    <source>
        <dbReference type="Proteomes" id="UP000256329"/>
    </source>
</evidence>
<comment type="pathway">
    <text evidence="1">Cofactor biosynthesis; molybdopterin biosynthesis.</text>
</comment>
<keyword evidence="6" id="KW-1185">Reference proteome</keyword>
<evidence type="ECO:0000256" key="2">
    <source>
        <dbReference type="ARBA" id="ARBA00023150"/>
    </source>
</evidence>
<keyword evidence="2" id="KW-0501">Molybdenum cofactor biosynthesis</keyword>
<dbReference type="InterPro" id="IPR050105">
    <property type="entry name" value="MoCo_biosynth_MoaA/MoaC"/>
</dbReference>
<dbReference type="EMBL" id="QSLN01000004">
    <property type="protein sequence ID" value="RDV83638.1"/>
    <property type="molecule type" value="Genomic_DNA"/>
</dbReference>
<dbReference type="InterPro" id="IPR002820">
    <property type="entry name" value="Mopterin_CF_biosynth-C_dom"/>
</dbReference>
<dbReference type="GO" id="GO:0006777">
    <property type="term" value="P:Mo-molybdopterin cofactor biosynthetic process"/>
    <property type="evidence" value="ECO:0007669"/>
    <property type="project" value="UniProtKB-KW"/>
</dbReference>
<dbReference type="Proteomes" id="UP000256329">
    <property type="component" value="Unassembled WGS sequence"/>
</dbReference>
<sequence>MGEVHMVEVGEKGETVRQAVARGAVVVSPATLRLIERGALPKGDVLTVARVAGIMAAKLTPRLLPLCHPVRLTSVEVELKLDQQKSRVEIEARATAVDRTGVEMEALTAVAVAALTVYDMIKGVDRRAIIADIRLVAKSGGRSGDFVREGEEEACTE</sequence>
<dbReference type="InterPro" id="IPR036522">
    <property type="entry name" value="MoaC_sf"/>
</dbReference>
<dbReference type="InterPro" id="IPR023045">
    <property type="entry name" value="MoaC"/>
</dbReference>
<dbReference type="Gene3D" id="3.30.70.640">
    <property type="entry name" value="Molybdopterin cofactor biosynthesis C (MoaC) domain"/>
    <property type="match status" value="1"/>
</dbReference>
<gene>
    <name evidence="5" type="primary">moaC</name>
    <name evidence="5" type="ORF">DXX99_04895</name>
</gene>
<evidence type="ECO:0000259" key="4">
    <source>
        <dbReference type="Pfam" id="PF01967"/>
    </source>
</evidence>
<reference evidence="5 6" key="1">
    <citation type="submission" date="2018-08" db="EMBL/GenBank/DDBJ databases">
        <title>Form III RuBisCO-mediated autotrophy in Thermodesulfobium bacteria.</title>
        <authorList>
            <person name="Toshchakov S.V."/>
            <person name="Kublanov I.V."/>
            <person name="Frolov E."/>
            <person name="Bonch-Osmolovskaya E.A."/>
            <person name="Tourova T.P."/>
            <person name="Chernych N.A."/>
            <person name="Lebedinsky A.V."/>
        </authorList>
    </citation>
    <scope>NUCLEOTIDE SEQUENCE [LARGE SCALE GENOMIC DNA]</scope>
    <source>
        <strain evidence="5 6">SR</strain>
    </source>
</reference>